<evidence type="ECO:0000313" key="1">
    <source>
        <dbReference type="EMBL" id="KAE8971068.1"/>
    </source>
</evidence>
<dbReference type="AlphaFoldDB" id="A0A6A3HTM9"/>
<comment type="caution">
    <text evidence="1">The sequence shown here is derived from an EMBL/GenBank/DDBJ whole genome shotgun (WGS) entry which is preliminary data.</text>
</comment>
<proteinExistence type="predicted"/>
<dbReference type="OrthoDB" id="129059at2759"/>
<sequence>MTNLANDVECGVVDPCKELKRLYPLQPAPTDSIVATAALYNHYAQERTRSANTQIPSAFWAGAEVLRAMAQYLREPLDVDVHNDAHVQRYYYRDYSLPNGDVHETSCGGAMDDASAEVMLQHYARLHVLPFFLC</sequence>
<dbReference type="Proteomes" id="UP000429607">
    <property type="component" value="Unassembled WGS sequence"/>
</dbReference>
<protein>
    <submittedName>
        <fullName evidence="1">Uncharacterized protein</fullName>
    </submittedName>
</protein>
<accession>A0A6A3HTM9</accession>
<keyword evidence="5" id="KW-1185">Reference proteome</keyword>
<gene>
    <name evidence="1" type="ORF">PR001_g27009</name>
    <name evidence="2" type="ORF">PR002_g26377</name>
    <name evidence="3" type="ORF">PR003_g26683</name>
</gene>
<evidence type="ECO:0000313" key="2">
    <source>
        <dbReference type="EMBL" id="KAE8972864.1"/>
    </source>
</evidence>
<evidence type="ECO:0000313" key="5">
    <source>
        <dbReference type="Proteomes" id="UP000434957"/>
    </source>
</evidence>
<dbReference type="Proteomes" id="UP000435112">
    <property type="component" value="Unassembled WGS sequence"/>
</dbReference>
<dbReference type="EMBL" id="QXFU01003771">
    <property type="protein sequence ID" value="KAE8972864.1"/>
    <property type="molecule type" value="Genomic_DNA"/>
</dbReference>
<dbReference type="EMBL" id="QXFT01003513">
    <property type="protein sequence ID" value="KAE9285084.1"/>
    <property type="molecule type" value="Genomic_DNA"/>
</dbReference>
<evidence type="ECO:0000313" key="6">
    <source>
        <dbReference type="Proteomes" id="UP000435112"/>
    </source>
</evidence>
<evidence type="ECO:0000313" key="3">
    <source>
        <dbReference type="EMBL" id="KAE9285084.1"/>
    </source>
</evidence>
<reference evidence="4 6" key="1">
    <citation type="submission" date="2018-09" db="EMBL/GenBank/DDBJ databases">
        <title>Genomic investigation of the strawberry pathogen Phytophthora fragariae indicates pathogenicity is determined by transcriptional variation in three key races.</title>
        <authorList>
            <person name="Adams T.M."/>
            <person name="Armitage A.D."/>
            <person name="Sobczyk M.K."/>
            <person name="Bates H.J."/>
            <person name="Dunwell J.M."/>
            <person name="Nellist C.F."/>
            <person name="Harrison R.J."/>
        </authorList>
    </citation>
    <scope>NUCLEOTIDE SEQUENCE [LARGE SCALE GENOMIC DNA]</scope>
    <source>
        <strain evidence="1 4">SCRP249</strain>
        <strain evidence="2 6">SCRP324</strain>
        <strain evidence="3 5">SCRP333</strain>
    </source>
</reference>
<dbReference type="Proteomes" id="UP000434957">
    <property type="component" value="Unassembled WGS sequence"/>
</dbReference>
<dbReference type="EMBL" id="QXFV01004200">
    <property type="protein sequence ID" value="KAE8971068.1"/>
    <property type="molecule type" value="Genomic_DNA"/>
</dbReference>
<evidence type="ECO:0000313" key="4">
    <source>
        <dbReference type="Proteomes" id="UP000429607"/>
    </source>
</evidence>
<organism evidence="1 4">
    <name type="scientific">Phytophthora rubi</name>
    <dbReference type="NCBI Taxonomy" id="129364"/>
    <lineage>
        <taxon>Eukaryota</taxon>
        <taxon>Sar</taxon>
        <taxon>Stramenopiles</taxon>
        <taxon>Oomycota</taxon>
        <taxon>Peronosporomycetes</taxon>
        <taxon>Peronosporales</taxon>
        <taxon>Peronosporaceae</taxon>
        <taxon>Phytophthora</taxon>
    </lineage>
</organism>
<name>A0A6A3HTM9_9STRA</name>